<evidence type="ECO:0000313" key="1">
    <source>
        <dbReference type="EMBL" id="KNC83510.1"/>
    </source>
</evidence>
<gene>
    <name evidence="1" type="ORF">SARC_04241</name>
</gene>
<proteinExistence type="predicted"/>
<name>A0A0L0G358_9EUKA</name>
<evidence type="ECO:0000313" key="2">
    <source>
        <dbReference type="Proteomes" id="UP000054560"/>
    </source>
</evidence>
<dbReference type="InterPro" id="IPR029058">
    <property type="entry name" value="AB_hydrolase_fold"/>
</dbReference>
<keyword evidence="2" id="KW-1185">Reference proteome</keyword>
<dbReference type="SUPFAM" id="SSF53474">
    <property type="entry name" value="alpha/beta-Hydrolases"/>
    <property type="match status" value="1"/>
</dbReference>
<evidence type="ECO:0008006" key="3">
    <source>
        <dbReference type="Google" id="ProtNLM"/>
    </source>
</evidence>
<sequence>MHLRFPSKKLVIYGHSKGGCDIALALIKYPELQEHMYGVITMQAPYNGSYMIDWVVNNPVDKAATKVVETLFAGEKAAYEDLAYPSRKAIREQYEFDGRKIPTVNMCTYGGFELKKENLDTINELAGLGSMRFCHDVIMKAVGTKNDGMVAPADGRMPGASLVYLENMYHTEPAMQMPGTEYKNGALSQALLACLLEKISREGTNTT</sequence>
<dbReference type="OrthoDB" id="2016516at2759"/>
<accession>A0A0L0G358</accession>
<reference evidence="1 2" key="1">
    <citation type="submission" date="2011-02" db="EMBL/GenBank/DDBJ databases">
        <title>The Genome Sequence of Sphaeroforma arctica JP610.</title>
        <authorList>
            <consortium name="The Broad Institute Genome Sequencing Platform"/>
            <person name="Russ C."/>
            <person name="Cuomo C."/>
            <person name="Young S.K."/>
            <person name="Zeng Q."/>
            <person name="Gargeya S."/>
            <person name="Alvarado L."/>
            <person name="Berlin A."/>
            <person name="Chapman S.B."/>
            <person name="Chen Z."/>
            <person name="Freedman E."/>
            <person name="Gellesch M."/>
            <person name="Goldberg J."/>
            <person name="Griggs A."/>
            <person name="Gujja S."/>
            <person name="Heilman E."/>
            <person name="Heiman D."/>
            <person name="Howarth C."/>
            <person name="Mehta T."/>
            <person name="Neiman D."/>
            <person name="Pearson M."/>
            <person name="Roberts A."/>
            <person name="Saif S."/>
            <person name="Shea T."/>
            <person name="Shenoy N."/>
            <person name="Sisk P."/>
            <person name="Stolte C."/>
            <person name="Sykes S."/>
            <person name="White J."/>
            <person name="Yandava C."/>
            <person name="Burger G."/>
            <person name="Gray M.W."/>
            <person name="Holland P.W.H."/>
            <person name="King N."/>
            <person name="Lang F.B.F."/>
            <person name="Roger A.J."/>
            <person name="Ruiz-Trillo I."/>
            <person name="Haas B."/>
            <person name="Nusbaum C."/>
            <person name="Birren B."/>
        </authorList>
    </citation>
    <scope>NUCLEOTIDE SEQUENCE [LARGE SCALE GENOMIC DNA]</scope>
    <source>
        <strain evidence="1 2">JP610</strain>
    </source>
</reference>
<dbReference type="GeneID" id="25904745"/>
<dbReference type="Gene3D" id="3.40.50.1820">
    <property type="entry name" value="alpha/beta hydrolase"/>
    <property type="match status" value="1"/>
</dbReference>
<dbReference type="EMBL" id="KQ241828">
    <property type="protein sequence ID" value="KNC83510.1"/>
    <property type="molecule type" value="Genomic_DNA"/>
</dbReference>
<dbReference type="RefSeq" id="XP_014157412.1">
    <property type="nucleotide sequence ID" value="XM_014301937.1"/>
</dbReference>
<dbReference type="AlphaFoldDB" id="A0A0L0G358"/>
<organism evidence="1 2">
    <name type="scientific">Sphaeroforma arctica JP610</name>
    <dbReference type="NCBI Taxonomy" id="667725"/>
    <lineage>
        <taxon>Eukaryota</taxon>
        <taxon>Ichthyosporea</taxon>
        <taxon>Ichthyophonida</taxon>
        <taxon>Sphaeroforma</taxon>
    </lineage>
</organism>
<dbReference type="Proteomes" id="UP000054560">
    <property type="component" value="Unassembled WGS sequence"/>
</dbReference>
<protein>
    <recommendedName>
        <fullName evidence="3">Serine aminopeptidase S33 domain-containing protein</fullName>
    </recommendedName>
</protein>